<name>A0A975ZQT3_9RHOB</name>
<evidence type="ECO:0000313" key="2">
    <source>
        <dbReference type="EMBL" id="SEK08765.1"/>
    </source>
</evidence>
<evidence type="ECO:0000313" key="4">
    <source>
        <dbReference type="EMBL" id="SEK11967.1"/>
    </source>
</evidence>
<protein>
    <submittedName>
        <fullName evidence="2">Uncharacterized protein</fullName>
    </submittedName>
</protein>
<dbReference type="Proteomes" id="UP000182932">
    <property type="component" value="Unassembled WGS sequence"/>
</dbReference>
<sequence length="204" mass="23014">MARCKAVKSGCPERFFVPGVICDNISALNDATRSECLDAASAMRVQSSIAGCSEYFWRGIIPSVNWRKKRYRSRIGRREIDLGSPSNVKQTVPSMAGREVLPCSPCPATCIRSRSSSSRSRRCTLYSAGSVGFRRSASHQTQKCCGRSRFCRTGAMPPRQVGQWSRKRHPCRKQETRVAKVQPRRKYGARSSFRHTGQYCRRLN</sequence>
<gene>
    <name evidence="1" type="ORF">SAMN04487940_1136</name>
    <name evidence="2" type="ORF">SAMN04487940_12748</name>
    <name evidence="3" type="ORF">SAMN04487940_13813</name>
    <name evidence="4" type="ORF">SAMN04487940_1456</name>
</gene>
<dbReference type="EMBL" id="FNYY01000045">
    <property type="protein sequence ID" value="SEK11967.1"/>
    <property type="molecule type" value="Genomic_DNA"/>
</dbReference>
<dbReference type="EMBL" id="FNYY01000038">
    <property type="protein sequence ID" value="SEK11424.1"/>
    <property type="molecule type" value="Genomic_DNA"/>
</dbReference>
<evidence type="ECO:0000313" key="1">
    <source>
        <dbReference type="EMBL" id="SEJ89149.1"/>
    </source>
</evidence>
<accession>A0A975ZQT3</accession>
<evidence type="ECO:0000313" key="5">
    <source>
        <dbReference type="Proteomes" id="UP000182932"/>
    </source>
</evidence>
<dbReference type="EMBL" id="FNYY01000013">
    <property type="protein sequence ID" value="SEJ89149.1"/>
    <property type="molecule type" value="Genomic_DNA"/>
</dbReference>
<organism evidence="2 5">
    <name type="scientific">Marinovum algicola</name>
    <dbReference type="NCBI Taxonomy" id="42444"/>
    <lineage>
        <taxon>Bacteria</taxon>
        <taxon>Pseudomonadati</taxon>
        <taxon>Pseudomonadota</taxon>
        <taxon>Alphaproteobacteria</taxon>
        <taxon>Rhodobacterales</taxon>
        <taxon>Roseobacteraceae</taxon>
        <taxon>Marinovum</taxon>
    </lineage>
</organism>
<comment type="caution">
    <text evidence="2">The sequence shown here is derived from an EMBL/GenBank/DDBJ whole genome shotgun (WGS) entry which is preliminary data.</text>
</comment>
<evidence type="ECO:0000313" key="3">
    <source>
        <dbReference type="EMBL" id="SEK11424.1"/>
    </source>
</evidence>
<proteinExistence type="predicted"/>
<dbReference type="AlphaFoldDB" id="A0A975ZQT3"/>
<reference evidence="2 5" key="1">
    <citation type="submission" date="2016-10" db="EMBL/GenBank/DDBJ databases">
        <authorList>
            <person name="Varghese N."/>
            <person name="Submissions S."/>
        </authorList>
    </citation>
    <scope>NUCLEOTIDE SEQUENCE [LARGE SCALE GENOMIC DNA]</scope>
    <source>
        <strain evidence="2 5">FF3</strain>
    </source>
</reference>
<dbReference type="EMBL" id="FNYY01000027">
    <property type="protein sequence ID" value="SEK08765.1"/>
    <property type="molecule type" value="Genomic_DNA"/>
</dbReference>
<keyword evidence="5" id="KW-1185">Reference proteome</keyword>